<evidence type="ECO:0008006" key="2">
    <source>
        <dbReference type="Google" id="ProtNLM"/>
    </source>
</evidence>
<dbReference type="GO" id="GO:0005829">
    <property type="term" value="C:cytosol"/>
    <property type="evidence" value="ECO:0007669"/>
    <property type="project" value="TreeGrafter"/>
</dbReference>
<organism evidence="1">
    <name type="scientific">Streptomyces sp. SID12501</name>
    <dbReference type="NCBI Taxonomy" id="2706042"/>
    <lineage>
        <taxon>Bacteria</taxon>
        <taxon>Bacillati</taxon>
        <taxon>Actinomycetota</taxon>
        <taxon>Actinomycetes</taxon>
        <taxon>Kitasatosporales</taxon>
        <taxon>Streptomycetaceae</taxon>
        <taxon>Streptomyces</taxon>
    </lineage>
</organism>
<evidence type="ECO:0000313" key="1">
    <source>
        <dbReference type="EMBL" id="NEC93224.1"/>
    </source>
</evidence>
<sequence>SPGATDPRLDGAGLRMDGFTAAESTDFAMNLVAHTRDAALRLHLDYRADVCDGRLARSLSQRVLRVLETLTTHGDQPVGRLDTLDATDRERVLVQWNGNDTPLTDIPLHDLFATQAVRTPDTIAVTDENGNSLTYRELDGRANQVARHL</sequence>
<dbReference type="SUPFAM" id="SSF52777">
    <property type="entry name" value="CoA-dependent acyltransferases"/>
    <property type="match status" value="1"/>
</dbReference>
<dbReference type="GO" id="GO:0044550">
    <property type="term" value="P:secondary metabolite biosynthetic process"/>
    <property type="evidence" value="ECO:0007669"/>
    <property type="project" value="TreeGrafter"/>
</dbReference>
<feature type="non-terminal residue" evidence="1">
    <location>
        <position position="1"/>
    </location>
</feature>
<proteinExistence type="predicted"/>
<comment type="caution">
    <text evidence="1">The sequence shown here is derived from an EMBL/GenBank/DDBJ whole genome shotgun (WGS) entry which is preliminary data.</text>
</comment>
<dbReference type="GO" id="GO:0031177">
    <property type="term" value="F:phosphopantetheine binding"/>
    <property type="evidence" value="ECO:0007669"/>
    <property type="project" value="TreeGrafter"/>
</dbReference>
<gene>
    <name evidence="1" type="ORF">G3I71_47585</name>
</gene>
<dbReference type="RefSeq" id="WP_164325179.1">
    <property type="nucleotide sequence ID" value="NZ_JAAGLU010000620.1"/>
</dbReference>
<accession>A0A6B3C9Y6</accession>
<feature type="non-terminal residue" evidence="1">
    <location>
        <position position="149"/>
    </location>
</feature>
<name>A0A6B3C9Y6_9ACTN</name>
<protein>
    <recommendedName>
        <fullName evidence="2">AMP-binding protein</fullName>
    </recommendedName>
</protein>
<dbReference type="Gene3D" id="3.30.559.30">
    <property type="entry name" value="Nonribosomal peptide synthetase, condensation domain"/>
    <property type="match status" value="1"/>
</dbReference>
<dbReference type="PANTHER" id="PTHR45527:SF1">
    <property type="entry name" value="FATTY ACID SYNTHASE"/>
    <property type="match status" value="1"/>
</dbReference>
<dbReference type="PANTHER" id="PTHR45527">
    <property type="entry name" value="NONRIBOSOMAL PEPTIDE SYNTHETASE"/>
    <property type="match status" value="1"/>
</dbReference>
<dbReference type="EMBL" id="JAAGLU010000620">
    <property type="protein sequence ID" value="NEC93224.1"/>
    <property type="molecule type" value="Genomic_DNA"/>
</dbReference>
<dbReference type="Gene3D" id="3.40.50.980">
    <property type="match status" value="1"/>
</dbReference>
<reference evidence="1" key="1">
    <citation type="submission" date="2020-01" db="EMBL/GenBank/DDBJ databases">
        <title>Insect and environment-associated Actinomycetes.</title>
        <authorList>
            <person name="Currrie C."/>
            <person name="Chevrette M."/>
            <person name="Carlson C."/>
            <person name="Stubbendieck R."/>
            <person name="Wendt-Pienkowski E."/>
        </authorList>
    </citation>
    <scope>NUCLEOTIDE SEQUENCE</scope>
    <source>
        <strain evidence="1">SID12501</strain>
    </source>
</reference>
<dbReference type="SUPFAM" id="SSF56801">
    <property type="entry name" value="Acetyl-CoA synthetase-like"/>
    <property type="match status" value="1"/>
</dbReference>
<dbReference type="AlphaFoldDB" id="A0A6B3C9Y6"/>
<dbReference type="GO" id="GO:0043041">
    <property type="term" value="P:amino acid activation for nonribosomal peptide biosynthetic process"/>
    <property type="evidence" value="ECO:0007669"/>
    <property type="project" value="TreeGrafter"/>
</dbReference>